<dbReference type="InterPro" id="IPR029149">
    <property type="entry name" value="Creatin/AminoP/Spt16_N"/>
</dbReference>
<comment type="caution">
    <text evidence="2">The sequence shown here is derived from an EMBL/GenBank/DDBJ whole genome shotgun (WGS) entry which is preliminary data.</text>
</comment>
<dbReference type="AlphaFoldDB" id="A0A2W4T410"/>
<dbReference type="PANTHER" id="PTHR46112:SF2">
    <property type="entry name" value="XAA-PRO AMINOPEPTIDASE P-RELATED"/>
    <property type="match status" value="1"/>
</dbReference>
<dbReference type="CDD" id="cd01066">
    <property type="entry name" value="APP_MetAP"/>
    <property type="match status" value="1"/>
</dbReference>
<evidence type="ECO:0000313" key="2">
    <source>
        <dbReference type="EMBL" id="PZN79494.1"/>
    </source>
</evidence>
<dbReference type="InterPro" id="IPR050659">
    <property type="entry name" value="Peptidase_M24B"/>
</dbReference>
<sequence length="415" mass="46450">MPTSRIDHKILTFLNPEGVDRPLHSPVSADVLERARRYRLARLRERLVAQDSVGALLYDPINIRYALDAPNMQVWTLHHAVRYALILTDGPAVLFELAGTEHLSTGLTTIDQIRPAVAWMSVVAGSHQPERIRVWADEIDSLLREYGGGNRRLALDKIDILGFKALEQRGIDCMDGQPLAEAARAIKSADEIELMRWSVRVCEAGLARMWQASLPGKTEQEIWAELQYENARSGGEWLETRLLTAGPRTNPWYGECSDYVCQEGQIIAVDTDMIGPYGYCADLSRSWTCGHTPFNAVQKGLYSAALEQLSYNVALLRPGLSFLEFIDKSWRIPTHFQERRYGIALHGVGLCDEWPVVPDHPSAATAYDGVFEENMTVCVESLIGAEGTECIKLETQVLITPQGAVRLDSFPWEEV</sequence>
<dbReference type="Gene3D" id="3.90.230.10">
    <property type="entry name" value="Creatinase/methionine aminopeptidase superfamily"/>
    <property type="match status" value="1"/>
</dbReference>
<reference evidence="2 3" key="1">
    <citation type="journal article" date="2018" name="Aquat. Microb. Ecol.">
        <title>Gammaproteobacterial methanotrophs dominate.</title>
        <authorList>
            <person name="Rissanen A.J."/>
            <person name="Saarenheimo J."/>
            <person name="Tiirola M."/>
            <person name="Peura S."/>
            <person name="Aalto S.L."/>
            <person name="Karvinen A."/>
            <person name="Nykanen H."/>
        </authorList>
    </citation>
    <scope>NUCLEOTIDE SEQUENCE [LARGE SCALE GENOMIC DNA]</scope>
    <source>
        <strain evidence="2">AMbin10</strain>
    </source>
</reference>
<name>A0A2W4T410_9GAMM</name>
<dbReference type="EMBL" id="QJPH01000298">
    <property type="protein sequence ID" value="PZN79494.1"/>
    <property type="molecule type" value="Genomic_DNA"/>
</dbReference>
<dbReference type="InterPro" id="IPR000994">
    <property type="entry name" value="Pept_M24"/>
</dbReference>
<protein>
    <submittedName>
        <fullName evidence="2">Peptidase M24</fullName>
    </submittedName>
</protein>
<dbReference type="SUPFAM" id="SSF53092">
    <property type="entry name" value="Creatinase/prolidase N-terminal domain"/>
    <property type="match status" value="1"/>
</dbReference>
<dbReference type="Gene3D" id="3.40.350.10">
    <property type="entry name" value="Creatinase/prolidase N-terminal domain"/>
    <property type="match status" value="1"/>
</dbReference>
<dbReference type="SUPFAM" id="SSF55920">
    <property type="entry name" value="Creatinase/aminopeptidase"/>
    <property type="match status" value="1"/>
</dbReference>
<dbReference type="Proteomes" id="UP000249396">
    <property type="component" value="Unassembled WGS sequence"/>
</dbReference>
<gene>
    <name evidence="2" type="ORF">DM484_11260</name>
</gene>
<feature type="domain" description="Peptidase M24" evidence="1">
    <location>
        <begin position="193"/>
        <end position="400"/>
    </location>
</feature>
<dbReference type="PANTHER" id="PTHR46112">
    <property type="entry name" value="AMINOPEPTIDASE"/>
    <property type="match status" value="1"/>
</dbReference>
<organism evidence="2 3">
    <name type="scientific">Candidatus Methylumidiphilus alinenensis</name>
    <dbReference type="NCBI Taxonomy" id="2202197"/>
    <lineage>
        <taxon>Bacteria</taxon>
        <taxon>Pseudomonadati</taxon>
        <taxon>Pseudomonadota</taxon>
        <taxon>Gammaproteobacteria</taxon>
        <taxon>Methylococcales</taxon>
        <taxon>Candidatus Methylumidiphilus</taxon>
    </lineage>
</organism>
<accession>A0A2W4T410</accession>
<evidence type="ECO:0000313" key="3">
    <source>
        <dbReference type="Proteomes" id="UP000249396"/>
    </source>
</evidence>
<proteinExistence type="predicted"/>
<dbReference type="Pfam" id="PF00557">
    <property type="entry name" value="Peptidase_M24"/>
    <property type="match status" value="1"/>
</dbReference>
<evidence type="ECO:0000259" key="1">
    <source>
        <dbReference type="Pfam" id="PF00557"/>
    </source>
</evidence>
<dbReference type="InterPro" id="IPR036005">
    <property type="entry name" value="Creatinase/aminopeptidase-like"/>
</dbReference>